<name>A0A7D9CWH5_DEKBR</name>
<sequence>MVQTFLEKPASLELLSQKSKDKLSQVPDYPLDYNIFLCKGISEAQKDDESELLKFRESIVDSIPDDYGNLIFKGLTKNGDGSMKLESTTTSKLQRRLLLLLILERHRRDIVALNRLLATDPKNCKTIHYVELKDPIKYEIKSPIFRSFEGAKDVYQGSFKKFSVLQNIEYDFEHAIDENGDYQNDDDLVNAFCTEDVMKFNSKLNETDDKAYDSLEDVVANSRIARVLIPLAAQAFLLDDGKEEKKNAKRTYSEAK</sequence>
<organism evidence="1 2">
    <name type="scientific">Dekkera bruxellensis</name>
    <name type="common">Brettanomyces custersii</name>
    <dbReference type="NCBI Taxonomy" id="5007"/>
    <lineage>
        <taxon>Eukaryota</taxon>
        <taxon>Fungi</taxon>
        <taxon>Dikarya</taxon>
        <taxon>Ascomycota</taxon>
        <taxon>Saccharomycotina</taxon>
        <taxon>Pichiomycetes</taxon>
        <taxon>Pichiales</taxon>
        <taxon>Pichiaceae</taxon>
        <taxon>Brettanomyces</taxon>
    </lineage>
</organism>
<proteinExistence type="predicted"/>
<dbReference type="AlphaFoldDB" id="A0A7D9CWH5"/>
<protein>
    <submittedName>
        <fullName evidence="1">DEBR0S1_22408g1_1</fullName>
    </submittedName>
</protein>
<evidence type="ECO:0000313" key="1">
    <source>
        <dbReference type="EMBL" id="VUG16659.1"/>
    </source>
</evidence>
<dbReference type="EMBL" id="CABFWN010000001">
    <property type="protein sequence ID" value="VUG16659.1"/>
    <property type="molecule type" value="Genomic_DNA"/>
</dbReference>
<evidence type="ECO:0000313" key="2">
    <source>
        <dbReference type="Proteomes" id="UP000478008"/>
    </source>
</evidence>
<gene>
    <name evidence="1" type="ORF">DEBR0S1_22408G</name>
</gene>
<reference evidence="1 2" key="1">
    <citation type="submission" date="2019-07" db="EMBL/GenBank/DDBJ databases">
        <authorList>
            <person name="Friedrich A."/>
            <person name="Schacherer J."/>
        </authorList>
    </citation>
    <scope>NUCLEOTIDE SEQUENCE [LARGE SCALE GENOMIC DNA]</scope>
</reference>
<accession>A0A7D9CWH5</accession>
<keyword evidence="2" id="KW-1185">Reference proteome</keyword>
<dbReference type="Proteomes" id="UP000478008">
    <property type="component" value="Unassembled WGS sequence"/>
</dbReference>